<sequence>MSSAKEVFEALHQPVQELADLEGDEELERIFERTTTDDVGKTTDEVDVGRKRLFTSVDLDLKYRGEVVSSKDIFRDDEITGFKPRRKKKSLEIGSGGSMFRSQYNERDEEVAENEDEEITESEDGQMTESEGEEGTESDSAGSSGIDTRSMGSETQQLSNVEDDVPDEDETILKIPQFDEESRKRKGEFLRQQLAIWDQQMFLLIKVHAALRAFNQLPRGKLANTLSQNASEEVKKEYHKVRRNSLALVRLMFELEDVLLKKSTLTSHLFKGKKPSDNDSDNESITSSEDENRDGRNKSPEDGEESEEVSDANYEESDCDMKKESKSAFAKTAGRVSRQSIAFLLKKRHERFDSLCKEVIAKCDERTRLGLGTLKKAKNDFSGFESQVLSQIAQIMSDKPRLIRRTQTKRSDIDRLGGNAELLQDVEIFDDDDFYQQLLKDLIDNKAQNVNDPIEMSRQWLAVQNLRQKRTKKKKVDTKASKGRKIRYVAIPKLLNFQPSMPDSIKWSHETRNQLFSSLFQSV</sequence>
<evidence type="ECO:0000259" key="3">
    <source>
        <dbReference type="Pfam" id="PF08164"/>
    </source>
</evidence>
<evidence type="ECO:0000313" key="5">
    <source>
        <dbReference type="EMBL" id="MFH4973395.1"/>
    </source>
</evidence>
<dbReference type="PANTHER" id="PTHR15565">
    <property type="entry name" value="AATF PROTEIN APOPTOSIS ANTAGONIZING TRANSCRIPTION FACTOR"/>
    <property type="match status" value="1"/>
</dbReference>
<feature type="region of interest" description="Disordered" evidence="2">
    <location>
        <begin position="85"/>
        <end position="168"/>
    </location>
</feature>
<keyword evidence="6" id="KW-1185">Reference proteome</keyword>
<name>A0ABD6EAR6_9BILA</name>
<feature type="compositionally biased region" description="Acidic residues" evidence="2">
    <location>
        <begin position="107"/>
        <end position="137"/>
    </location>
</feature>
<dbReference type="PANTHER" id="PTHR15565:SF0">
    <property type="entry name" value="PROTEIN AATF"/>
    <property type="match status" value="1"/>
</dbReference>
<evidence type="ECO:0000256" key="2">
    <source>
        <dbReference type="SAM" id="MobiDB-lite"/>
    </source>
</evidence>
<dbReference type="Pfam" id="PF08164">
    <property type="entry name" value="TRAUB"/>
    <property type="match status" value="1"/>
</dbReference>
<feature type="region of interest" description="Disordered" evidence="2">
    <location>
        <begin position="270"/>
        <end position="320"/>
    </location>
</feature>
<reference evidence="5 6" key="1">
    <citation type="submission" date="2024-08" db="EMBL/GenBank/DDBJ databases">
        <title>Gnathostoma spinigerum genome.</title>
        <authorList>
            <person name="Gonzalez-Bertolin B."/>
            <person name="Monzon S."/>
            <person name="Zaballos A."/>
            <person name="Jimenez P."/>
            <person name="Dekumyoy P."/>
            <person name="Varona S."/>
            <person name="Cuesta I."/>
            <person name="Sumanam S."/>
            <person name="Adisakwattana P."/>
            <person name="Gasser R.B."/>
            <person name="Hernandez-Gonzalez A."/>
            <person name="Young N.D."/>
            <person name="Perteguer M.J."/>
        </authorList>
    </citation>
    <scope>NUCLEOTIDE SEQUENCE [LARGE SCALE GENOMIC DNA]</scope>
    <source>
        <strain evidence="5">AL3</strain>
        <tissue evidence="5">Liver</tissue>
    </source>
</reference>
<feature type="compositionally biased region" description="Polar residues" evidence="2">
    <location>
        <begin position="146"/>
        <end position="160"/>
    </location>
</feature>
<feature type="domain" description="Apoptosis-antagonizing transcription factor C-terminal" evidence="3">
    <location>
        <begin position="435"/>
        <end position="520"/>
    </location>
</feature>
<evidence type="ECO:0008006" key="7">
    <source>
        <dbReference type="Google" id="ProtNLM"/>
    </source>
</evidence>
<dbReference type="InterPro" id="IPR025160">
    <property type="entry name" value="AATF"/>
</dbReference>
<feature type="domain" description="AATF leucine zipper-containing" evidence="4">
    <location>
        <begin position="185"/>
        <end position="323"/>
    </location>
</feature>
<evidence type="ECO:0000256" key="1">
    <source>
        <dbReference type="ARBA" id="ARBA00008966"/>
    </source>
</evidence>
<dbReference type="InterPro" id="IPR039223">
    <property type="entry name" value="AATF/Bfr2"/>
</dbReference>
<dbReference type="EMBL" id="JBGFUD010000023">
    <property type="protein sequence ID" value="MFH4973395.1"/>
    <property type="molecule type" value="Genomic_DNA"/>
</dbReference>
<comment type="similarity">
    <text evidence="1">Belongs to the AATF family.</text>
</comment>
<gene>
    <name evidence="5" type="ORF">AB6A40_000104</name>
</gene>
<dbReference type="Proteomes" id="UP001608902">
    <property type="component" value="Unassembled WGS sequence"/>
</dbReference>
<feature type="compositionally biased region" description="Acidic residues" evidence="2">
    <location>
        <begin position="302"/>
        <end position="318"/>
    </location>
</feature>
<evidence type="ECO:0000259" key="4">
    <source>
        <dbReference type="Pfam" id="PF13339"/>
    </source>
</evidence>
<feature type="compositionally biased region" description="Acidic residues" evidence="2">
    <location>
        <begin position="278"/>
        <end position="292"/>
    </location>
</feature>
<dbReference type="AlphaFoldDB" id="A0ABD6EAR6"/>
<organism evidence="5 6">
    <name type="scientific">Gnathostoma spinigerum</name>
    <dbReference type="NCBI Taxonomy" id="75299"/>
    <lineage>
        <taxon>Eukaryota</taxon>
        <taxon>Metazoa</taxon>
        <taxon>Ecdysozoa</taxon>
        <taxon>Nematoda</taxon>
        <taxon>Chromadorea</taxon>
        <taxon>Rhabditida</taxon>
        <taxon>Spirurina</taxon>
        <taxon>Gnathostomatomorpha</taxon>
        <taxon>Gnathostomatoidea</taxon>
        <taxon>Gnathostomatidae</taxon>
        <taxon>Gnathostoma</taxon>
    </lineage>
</organism>
<evidence type="ECO:0000313" key="6">
    <source>
        <dbReference type="Proteomes" id="UP001608902"/>
    </source>
</evidence>
<protein>
    <recommendedName>
        <fullName evidence="7">Apoptosis antagonizing transcription factor</fullName>
    </recommendedName>
</protein>
<comment type="caution">
    <text evidence="5">The sequence shown here is derived from an EMBL/GenBank/DDBJ whole genome shotgun (WGS) entry which is preliminary data.</text>
</comment>
<dbReference type="InterPro" id="IPR012617">
    <property type="entry name" value="AATF_C"/>
</dbReference>
<dbReference type="Pfam" id="PF13339">
    <property type="entry name" value="AATF-Che1"/>
    <property type="match status" value="1"/>
</dbReference>
<accession>A0ABD6EAR6</accession>
<proteinExistence type="inferred from homology"/>